<comment type="similarity">
    <text evidence="2">Belongs to the importin beta family.</text>
</comment>
<evidence type="ECO:0000313" key="6">
    <source>
        <dbReference type="EMBL" id="KAF1998896.1"/>
    </source>
</evidence>
<dbReference type="GO" id="GO:0006606">
    <property type="term" value="P:protein import into nucleus"/>
    <property type="evidence" value="ECO:0007669"/>
    <property type="project" value="TreeGrafter"/>
</dbReference>
<accession>A0A6A5WMN7</accession>
<dbReference type="InterPro" id="IPR016024">
    <property type="entry name" value="ARM-type_fold"/>
</dbReference>
<dbReference type="PANTHER" id="PTHR12363">
    <property type="entry name" value="TRANSPORTIN 3 AND IMPORTIN 13"/>
    <property type="match status" value="1"/>
</dbReference>
<dbReference type="GO" id="GO:0005634">
    <property type="term" value="C:nucleus"/>
    <property type="evidence" value="ECO:0007669"/>
    <property type="project" value="UniProtKB-SubCell"/>
</dbReference>
<keyword evidence="4" id="KW-0653">Protein transport</keyword>
<dbReference type="InterPro" id="IPR057942">
    <property type="entry name" value="TPR_TNPO3_IPO13_3rd"/>
</dbReference>
<evidence type="ECO:0000256" key="4">
    <source>
        <dbReference type="ARBA" id="ARBA00022927"/>
    </source>
</evidence>
<keyword evidence="3" id="KW-0813">Transport</keyword>
<evidence type="ECO:0008006" key="8">
    <source>
        <dbReference type="Google" id="ProtNLM"/>
    </source>
</evidence>
<dbReference type="Proteomes" id="UP000799779">
    <property type="component" value="Unassembled WGS sequence"/>
</dbReference>
<protein>
    <recommendedName>
        <fullName evidence="8">ARM repeat-containing protein</fullName>
    </recommendedName>
</protein>
<dbReference type="AlphaFoldDB" id="A0A6A5WMN7"/>
<dbReference type="OrthoDB" id="2016913at2759"/>
<evidence type="ECO:0000256" key="3">
    <source>
        <dbReference type="ARBA" id="ARBA00022448"/>
    </source>
</evidence>
<proteinExistence type="inferred from homology"/>
<evidence type="ECO:0000313" key="7">
    <source>
        <dbReference type="Proteomes" id="UP000799779"/>
    </source>
</evidence>
<dbReference type="Pfam" id="PF24140">
    <property type="entry name" value="TPR_TNPO3_IPO13_3rd"/>
    <property type="match status" value="1"/>
</dbReference>
<sequence length="1058" mass="118790">MADAGGQPPQTLPLGFPEIEALVKSLYDPGHAKRIAETEATLRILQRSPQGWEMGDALLNSSDEQVRFFGALTFTIKLNADSAALGEDDSRQLLIKLLHHLVSHPASSVATRKLCSTLAQYFCKPISVWTQCVKSLAASFIQQQPILDDQLQSQPSTWDIFSQVSDAQLKILLEFAMNLADETKRISNAPKQVLFVRTPHNRMLTNVESIEALLQVSFNRGFKHLSTPTEDPDYDQSFQLGESICLAALKCFVGWVFYAQHDFKAVPENLKYLRSVTELALTCLEYHIEDAMELTADILENYPNFFEERHQKLLWSAITSQWGMDILQNLDAETVSLARIIVAYGSILLELRDKSFFKDPSNSHYQEVMSIHHELLKYPKPVGEEDEVAPVVLDFWATYITTVAELVNDHIEESSLEATPQEPPAWIASAKTHVFLAVSELLQKVIFPPQEILKSWDTEAKKTLKVFRIDVQDIIPEAYPLLRDELVDRFVDFTLQALEAKNWSELEAGLLSLKCLSESIGDGSDPRLIRLFEQPLFTTVSSDPTVPAFTGRTAVEAIEAFDKFFVRHPQFLPQVLTFLLGALSRPSLAHVAAKSFASLCAECRTSLTGELASFFQMYEQFISYPTAEEFTKSRVMEGIAAIVQAQDSEDARHTGLQQLFQYLANDAMQAINVMKETNDIEQGQVLALSTLKCLAGIGKSQQIPESESIDLTTSTIKAPPSQYWTHGTGKDIQNQIINFTNYLTHAFPDKADIMEAACNVLRAGFKESIPGPFVLPPAAGVDFITKTNLQTPRLPYVLETACCWITCHKSASLLNSPEYEEQARRLLHYVIGIMQALQHPRTDPEVAVGCIEFIDKFFNTMTLSLAPEEHARILRSEPAEILQGIFNFSIECVKAPEVLPKRAAAQLWKYIFETNSHPESPFHDIIQSIVDHFGPAATFALIYNVCGEVDSSSLENITVPLRKLIQADRRSRTFVTNALAENPLILRVKEMPGTEDDVRKFIDGLMRNARAAMAFKETVKTFWSRCKQWQMQLAPQTMHPGHRFAHGIHAGNGFQHSF</sequence>
<dbReference type="SUPFAM" id="SSF48371">
    <property type="entry name" value="ARM repeat"/>
    <property type="match status" value="1"/>
</dbReference>
<dbReference type="GO" id="GO:0005737">
    <property type="term" value="C:cytoplasm"/>
    <property type="evidence" value="ECO:0007669"/>
    <property type="project" value="TreeGrafter"/>
</dbReference>
<dbReference type="PANTHER" id="PTHR12363:SF33">
    <property type="entry name" value="IMPORTIN-13"/>
    <property type="match status" value="1"/>
</dbReference>
<evidence type="ECO:0000256" key="5">
    <source>
        <dbReference type="ARBA" id="ARBA00023242"/>
    </source>
</evidence>
<dbReference type="Gene3D" id="1.25.10.10">
    <property type="entry name" value="Leucine-rich Repeat Variant"/>
    <property type="match status" value="1"/>
</dbReference>
<keyword evidence="5" id="KW-0539">Nucleus</keyword>
<evidence type="ECO:0000256" key="1">
    <source>
        <dbReference type="ARBA" id="ARBA00004123"/>
    </source>
</evidence>
<comment type="subcellular location">
    <subcellularLocation>
        <location evidence="1">Nucleus</location>
    </subcellularLocation>
</comment>
<reference evidence="6" key="1">
    <citation type="journal article" date="2020" name="Stud. Mycol.">
        <title>101 Dothideomycetes genomes: a test case for predicting lifestyles and emergence of pathogens.</title>
        <authorList>
            <person name="Haridas S."/>
            <person name="Albert R."/>
            <person name="Binder M."/>
            <person name="Bloem J."/>
            <person name="Labutti K."/>
            <person name="Salamov A."/>
            <person name="Andreopoulos B."/>
            <person name="Baker S."/>
            <person name="Barry K."/>
            <person name="Bills G."/>
            <person name="Bluhm B."/>
            <person name="Cannon C."/>
            <person name="Castanera R."/>
            <person name="Culley D."/>
            <person name="Daum C."/>
            <person name="Ezra D."/>
            <person name="Gonzalez J."/>
            <person name="Henrissat B."/>
            <person name="Kuo A."/>
            <person name="Liang C."/>
            <person name="Lipzen A."/>
            <person name="Lutzoni F."/>
            <person name="Magnuson J."/>
            <person name="Mondo S."/>
            <person name="Nolan M."/>
            <person name="Ohm R."/>
            <person name="Pangilinan J."/>
            <person name="Park H.-J."/>
            <person name="Ramirez L."/>
            <person name="Alfaro M."/>
            <person name="Sun H."/>
            <person name="Tritt A."/>
            <person name="Yoshinaga Y."/>
            <person name="Zwiers L.-H."/>
            <person name="Turgeon B."/>
            <person name="Goodwin S."/>
            <person name="Spatafora J."/>
            <person name="Crous P."/>
            <person name="Grigoriev I."/>
        </authorList>
    </citation>
    <scope>NUCLEOTIDE SEQUENCE</scope>
    <source>
        <strain evidence="6">CBS 123094</strain>
    </source>
</reference>
<dbReference type="EMBL" id="ML977600">
    <property type="protein sequence ID" value="KAF1998896.1"/>
    <property type="molecule type" value="Genomic_DNA"/>
</dbReference>
<name>A0A6A5WMN7_9PLEO</name>
<keyword evidence="7" id="KW-1185">Reference proteome</keyword>
<evidence type="ECO:0000256" key="2">
    <source>
        <dbReference type="ARBA" id="ARBA00007991"/>
    </source>
</evidence>
<dbReference type="InterPro" id="IPR011989">
    <property type="entry name" value="ARM-like"/>
</dbReference>
<dbReference type="InterPro" id="IPR051345">
    <property type="entry name" value="Importin_beta-like_NTR"/>
</dbReference>
<gene>
    <name evidence="6" type="ORF">P154DRAFT_438214</name>
</gene>
<organism evidence="6 7">
    <name type="scientific">Amniculicola lignicola CBS 123094</name>
    <dbReference type="NCBI Taxonomy" id="1392246"/>
    <lineage>
        <taxon>Eukaryota</taxon>
        <taxon>Fungi</taxon>
        <taxon>Dikarya</taxon>
        <taxon>Ascomycota</taxon>
        <taxon>Pezizomycotina</taxon>
        <taxon>Dothideomycetes</taxon>
        <taxon>Pleosporomycetidae</taxon>
        <taxon>Pleosporales</taxon>
        <taxon>Amniculicolaceae</taxon>
        <taxon>Amniculicola</taxon>
    </lineage>
</organism>